<comment type="caution">
    <text evidence="6">The sequence shown here is derived from an EMBL/GenBank/DDBJ whole genome shotgun (WGS) entry which is preliminary data.</text>
</comment>
<dbReference type="InterPro" id="IPR047057">
    <property type="entry name" value="MerR_fam"/>
</dbReference>
<feature type="domain" description="HTH merR-type" evidence="5">
    <location>
        <begin position="9"/>
        <end position="79"/>
    </location>
</feature>
<evidence type="ECO:0000313" key="7">
    <source>
        <dbReference type="Proteomes" id="UP000632222"/>
    </source>
</evidence>
<dbReference type="Pfam" id="PF13411">
    <property type="entry name" value="MerR_1"/>
    <property type="match status" value="1"/>
</dbReference>
<gene>
    <name evidence="6" type="ORF">GCM10008938_45150</name>
</gene>
<reference evidence="7" key="1">
    <citation type="journal article" date="2019" name="Int. J. Syst. Evol. Microbiol.">
        <title>The Global Catalogue of Microorganisms (GCM) 10K type strain sequencing project: providing services to taxonomists for standard genome sequencing and annotation.</title>
        <authorList>
            <consortium name="The Broad Institute Genomics Platform"/>
            <consortium name="The Broad Institute Genome Sequencing Center for Infectious Disease"/>
            <person name="Wu L."/>
            <person name="Ma J."/>
        </authorList>
    </citation>
    <scope>NUCLEOTIDE SEQUENCE [LARGE SCALE GENOMIC DNA]</scope>
    <source>
        <strain evidence="7">JCM 14370</strain>
    </source>
</reference>
<name>A0ABQ2DD62_9DEIO</name>
<dbReference type="Gene3D" id="3.20.80.10">
    <property type="entry name" value="Regulatory factor, effector binding domain"/>
    <property type="match status" value="1"/>
</dbReference>
<dbReference type="PANTHER" id="PTHR30204">
    <property type="entry name" value="REDOX-CYCLING DRUG-SENSING TRANSCRIPTIONAL ACTIVATOR SOXR"/>
    <property type="match status" value="1"/>
</dbReference>
<dbReference type="PANTHER" id="PTHR30204:SF69">
    <property type="entry name" value="MERR-FAMILY TRANSCRIPTIONAL REGULATOR"/>
    <property type="match status" value="1"/>
</dbReference>
<evidence type="ECO:0000259" key="5">
    <source>
        <dbReference type="PROSITE" id="PS50937"/>
    </source>
</evidence>
<proteinExistence type="predicted"/>
<dbReference type="SMART" id="SM00422">
    <property type="entry name" value="HTH_MERR"/>
    <property type="match status" value="1"/>
</dbReference>
<dbReference type="RefSeq" id="WP_189007397.1">
    <property type="nucleotide sequence ID" value="NZ_BMOD01000028.1"/>
</dbReference>
<dbReference type="PROSITE" id="PS50937">
    <property type="entry name" value="HTH_MERR_2"/>
    <property type="match status" value="1"/>
</dbReference>
<evidence type="ECO:0000256" key="3">
    <source>
        <dbReference type="ARBA" id="ARBA00023125"/>
    </source>
</evidence>
<dbReference type="PROSITE" id="PS00552">
    <property type="entry name" value="HTH_MERR_1"/>
    <property type="match status" value="1"/>
</dbReference>
<dbReference type="InterPro" id="IPR011256">
    <property type="entry name" value="Reg_factor_effector_dom_sf"/>
</dbReference>
<keyword evidence="7" id="KW-1185">Reference proteome</keyword>
<dbReference type="InterPro" id="IPR000551">
    <property type="entry name" value="MerR-type_HTH_dom"/>
</dbReference>
<protein>
    <recommendedName>
        <fullName evidence="5">HTH merR-type domain-containing protein</fullName>
    </recommendedName>
</protein>
<evidence type="ECO:0000256" key="4">
    <source>
        <dbReference type="ARBA" id="ARBA00023163"/>
    </source>
</evidence>
<dbReference type="CDD" id="cd01107">
    <property type="entry name" value="HTH_BmrR"/>
    <property type="match status" value="1"/>
</dbReference>
<accession>A0ABQ2DD62</accession>
<keyword evidence="4" id="KW-0804">Transcription</keyword>
<dbReference type="InterPro" id="IPR009061">
    <property type="entry name" value="DNA-bd_dom_put_sf"/>
</dbReference>
<dbReference type="Gene3D" id="1.10.1660.10">
    <property type="match status" value="1"/>
</dbReference>
<sequence>MKPDLQGPKMSIGKFSQLTRLSVRSLRFYDQVGLFRPLYTDPDTGYRYYQSEQFEIAERIRMFRSLELPLEDIRQILREDRPEVTRSILERHRKHIASQVQSYQRILQQLDQVSAEQRNYLVEEVHLSDRTLVAYSTISGLRDIERYRLEAVEKLSALSNQTDREDRVLYAIQTNALDPERMKGLLEHQRVLNPRAFEVTFGMVVPELQKALRLPMHPAVLPGGPYLKATHYGPYEPLHLAHQAMVKFAQQHSCALGDLCFECFEVGPWDQPASDMWITHVFYQLQTNPAVVSD</sequence>
<evidence type="ECO:0000256" key="1">
    <source>
        <dbReference type="ARBA" id="ARBA00022491"/>
    </source>
</evidence>
<dbReference type="SUPFAM" id="SSF46955">
    <property type="entry name" value="Putative DNA-binding domain"/>
    <property type="match status" value="1"/>
</dbReference>
<keyword evidence="1" id="KW-0678">Repressor</keyword>
<dbReference type="EMBL" id="BMOD01000028">
    <property type="protein sequence ID" value="GGJ54071.1"/>
    <property type="molecule type" value="Genomic_DNA"/>
</dbReference>
<evidence type="ECO:0000313" key="6">
    <source>
        <dbReference type="EMBL" id="GGJ54071.1"/>
    </source>
</evidence>
<organism evidence="6 7">
    <name type="scientific">Deinococcus roseus</name>
    <dbReference type="NCBI Taxonomy" id="392414"/>
    <lineage>
        <taxon>Bacteria</taxon>
        <taxon>Thermotogati</taxon>
        <taxon>Deinococcota</taxon>
        <taxon>Deinococci</taxon>
        <taxon>Deinococcales</taxon>
        <taxon>Deinococcaceae</taxon>
        <taxon>Deinococcus</taxon>
    </lineage>
</organism>
<evidence type="ECO:0000256" key="2">
    <source>
        <dbReference type="ARBA" id="ARBA00023015"/>
    </source>
</evidence>
<keyword evidence="2" id="KW-0805">Transcription regulation</keyword>
<keyword evidence="3" id="KW-0238">DNA-binding</keyword>
<dbReference type="SUPFAM" id="SSF55136">
    <property type="entry name" value="Probable bacterial effector-binding domain"/>
    <property type="match status" value="1"/>
</dbReference>
<dbReference type="Proteomes" id="UP000632222">
    <property type="component" value="Unassembled WGS sequence"/>
</dbReference>